<dbReference type="AlphaFoldDB" id="A0A4U5U4Y6"/>
<evidence type="ECO:0000256" key="1">
    <source>
        <dbReference type="SAM" id="MobiDB-lite"/>
    </source>
</evidence>
<feature type="region of interest" description="Disordered" evidence="1">
    <location>
        <begin position="1"/>
        <end position="20"/>
    </location>
</feature>
<feature type="compositionally biased region" description="Basic and acidic residues" evidence="1">
    <location>
        <begin position="60"/>
        <end position="82"/>
    </location>
</feature>
<feature type="region of interest" description="Disordered" evidence="1">
    <location>
        <begin position="25"/>
        <end position="91"/>
    </location>
</feature>
<evidence type="ECO:0000313" key="3">
    <source>
        <dbReference type="Proteomes" id="UP000298787"/>
    </source>
</evidence>
<sequence length="91" mass="9236">MNKSNLNRNAAHSCGTADVPQLCRALTGPTQSGAPEPERAAAAGSGAGGPSSSSSTTTMADEKPKHREASRDVNGNTDHDANGAHLVQLNL</sequence>
<feature type="compositionally biased region" description="Polar residues" evidence="1">
    <location>
        <begin position="1"/>
        <end position="10"/>
    </location>
</feature>
<feature type="compositionally biased region" description="Low complexity" evidence="1">
    <location>
        <begin position="32"/>
        <end position="55"/>
    </location>
</feature>
<dbReference type="EMBL" id="CM014080">
    <property type="protein sequence ID" value="TKS67975.1"/>
    <property type="molecule type" value="Genomic_DNA"/>
</dbReference>
<reference evidence="2 3" key="1">
    <citation type="submission" date="2019-01" db="EMBL/GenBank/DDBJ databases">
        <title>Genome Assembly of Collichthys lucidus.</title>
        <authorList>
            <person name="Cai M."/>
            <person name="Xiao S."/>
        </authorList>
    </citation>
    <scope>NUCLEOTIDE SEQUENCE [LARGE SCALE GENOMIC DNA]</scope>
    <source>
        <strain evidence="2">JT15FE1705JMU</strain>
        <tissue evidence="2">Muscle</tissue>
    </source>
</reference>
<proteinExistence type="predicted"/>
<gene>
    <name evidence="2" type="ORF">D9C73_002035</name>
</gene>
<keyword evidence="3" id="KW-1185">Reference proteome</keyword>
<accession>A0A4U5U4Y6</accession>
<organism evidence="2 3">
    <name type="scientific">Collichthys lucidus</name>
    <name type="common">Big head croaker</name>
    <name type="synonym">Sciaena lucida</name>
    <dbReference type="NCBI Taxonomy" id="240159"/>
    <lineage>
        <taxon>Eukaryota</taxon>
        <taxon>Metazoa</taxon>
        <taxon>Chordata</taxon>
        <taxon>Craniata</taxon>
        <taxon>Vertebrata</taxon>
        <taxon>Euteleostomi</taxon>
        <taxon>Actinopterygii</taxon>
        <taxon>Neopterygii</taxon>
        <taxon>Teleostei</taxon>
        <taxon>Neoteleostei</taxon>
        <taxon>Acanthomorphata</taxon>
        <taxon>Eupercaria</taxon>
        <taxon>Sciaenidae</taxon>
        <taxon>Collichthys</taxon>
    </lineage>
</organism>
<name>A0A4U5U4Y6_COLLU</name>
<dbReference type="Proteomes" id="UP000298787">
    <property type="component" value="Chromosome 3"/>
</dbReference>
<evidence type="ECO:0000313" key="2">
    <source>
        <dbReference type="EMBL" id="TKS67975.1"/>
    </source>
</evidence>
<protein>
    <submittedName>
        <fullName evidence="2">Uncharacterized protein</fullName>
    </submittedName>
</protein>